<dbReference type="EMBL" id="FNXG01000006">
    <property type="protein sequence ID" value="SEI10332.1"/>
    <property type="molecule type" value="Genomic_DNA"/>
</dbReference>
<sequence>MLDLAKSIGPSIVAALTAILVATSFSRRQKREDRQTEHRRYLRETYANFVRVVLHLSEHVQAATVKEHEVDMWRTHPLAAEARLLYQKIHLYAPDVERQAARDLSIILGGLIYRHRDAIISGSVSPVELAEAVEALLQAVEVFVDTVREAQKHHLGIS</sequence>
<accession>A0A1H6N6M8</accession>
<proteinExistence type="predicted"/>
<organism evidence="2 3">
    <name type="scientific">Paracoccus alkenifer</name>
    <dbReference type="NCBI Taxonomy" id="65735"/>
    <lineage>
        <taxon>Bacteria</taxon>
        <taxon>Pseudomonadati</taxon>
        <taxon>Pseudomonadota</taxon>
        <taxon>Alphaproteobacteria</taxon>
        <taxon>Rhodobacterales</taxon>
        <taxon>Paracoccaceae</taxon>
        <taxon>Paracoccus</taxon>
    </lineage>
</organism>
<feature type="transmembrane region" description="Helical" evidence="1">
    <location>
        <begin position="6"/>
        <end position="25"/>
    </location>
</feature>
<evidence type="ECO:0000256" key="1">
    <source>
        <dbReference type="SAM" id="Phobius"/>
    </source>
</evidence>
<gene>
    <name evidence="2" type="ORF">SAMN04488075_2892</name>
</gene>
<keyword evidence="1" id="KW-1133">Transmembrane helix</keyword>
<evidence type="ECO:0000313" key="2">
    <source>
        <dbReference type="EMBL" id="SEI10332.1"/>
    </source>
</evidence>
<protein>
    <submittedName>
        <fullName evidence="2">Uncharacterized protein</fullName>
    </submittedName>
</protein>
<dbReference type="AlphaFoldDB" id="A0A1H6N6M8"/>
<dbReference type="RefSeq" id="WP_143042856.1">
    <property type="nucleotide sequence ID" value="NZ_FNXG01000006.1"/>
</dbReference>
<keyword evidence="3" id="KW-1185">Reference proteome</keyword>
<keyword evidence="1" id="KW-0812">Transmembrane</keyword>
<dbReference type="Proteomes" id="UP000199125">
    <property type="component" value="Unassembled WGS sequence"/>
</dbReference>
<keyword evidence="1" id="KW-0472">Membrane</keyword>
<evidence type="ECO:0000313" key="3">
    <source>
        <dbReference type="Proteomes" id="UP000199125"/>
    </source>
</evidence>
<name>A0A1H6N6M8_9RHOB</name>
<reference evidence="3" key="1">
    <citation type="submission" date="2016-10" db="EMBL/GenBank/DDBJ databases">
        <authorList>
            <person name="Varghese N."/>
            <person name="Submissions S."/>
        </authorList>
    </citation>
    <scope>NUCLEOTIDE SEQUENCE [LARGE SCALE GENOMIC DNA]</scope>
    <source>
        <strain evidence="3">DSM 11593</strain>
    </source>
</reference>